<evidence type="ECO:0000313" key="4">
    <source>
        <dbReference type="Proteomes" id="UP000007305"/>
    </source>
</evidence>
<dbReference type="AlphaFoldDB" id="C0P5S6"/>
<evidence type="ECO:0000256" key="1">
    <source>
        <dbReference type="SAM" id="MobiDB-lite"/>
    </source>
</evidence>
<dbReference type="Gramene" id="Zm00001eb083530_T001">
    <property type="protein sequence ID" value="Zm00001eb083530_P001"/>
    <property type="gene ID" value="Zm00001eb083530"/>
</dbReference>
<organism evidence="2">
    <name type="scientific">Zea mays</name>
    <name type="common">Maize</name>
    <dbReference type="NCBI Taxonomy" id="4577"/>
    <lineage>
        <taxon>Eukaryota</taxon>
        <taxon>Viridiplantae</taxon>
        <taxon>Streptophyta</taxon>
        <taxon>Embryophyta</taxon>
        <taxon>Tracheophyta</taxon>
        <taxon>Spermatophyta</taxon>
        <taxon>Magnoliopsida</taxon>
        <taxon>Liliopsida</taxon>
        <taxon>Poales</taxon>
        <taxon>Poaceae</taxon>
        <taxon>PACMAD clade</taxon>
        <taxon>Panicoideae</taxon>
        <taxon>Andropogonodae</taxon>
        <taxon>Andropogoneae</taxon>
        <taxon>Tripsacinae</taxon>
        <taxon>Zea</taxon>
    </lineage>
</organism>
<keyword evidence="4" id="KW-1185">Reference proteome</keyword>
<proteinExistence type="evidence at transcript level"/>
<feature type="region of interest" description="Disordered" evidence="1">
    <location>
        <begin position="256"/>
        <end position="285"/>
    </location>
</feature>
<protein>
    <submittedName>
        <fullName evidence="2 3">Uncharacterized protein</fullName>
    </submittedName>
</protein>
<reference evidence="3" key="5">
    <citation type="submission" date="2021-05" db="UniProtKB">
        <authorList>
            <consortium name="EnsemblPlants"/>
        </authorList>
    </citation>
    <scope>IDENTIFICATION</scope>
    <source>
        <strain evidence="3">cv. B73</strain>
    </source>
</reference>
<dbReference type="ExpressionAtlas" id="C0P5S6">
    <property type="expression patterns" value="baseline and differential"/>
</dbReference>
<sequence>MLIPRAALASTNENERTKRAPVVVVGSWRSDDSHVDGAVGRVRELEGDGGVDAGGDYPGRGAGGEDASAGGGAGAAAGGEQRGAVDEEVVAARDPAADLPLDAAVHPDVEQHVSRLDVLLHGVRHVLRHGDRVARHDRRPHRHVLVALVDRRHRHGYRHRLVAVRGERVQRLVVHAHPLVRVPRRDRHLRVCRVRPKSMHMHARALVHQSADTSYDDTRRRRRARDRTYLEVEGERRVAEVDGAQLHVLQVEGRLGGAQRQVDDEHDEAYDDGQRQDAGGDGAAAAPEDPVAVVLLLAHGDQRAAAVVAPALDWEL</sequence>
<dbReference type="Proteomes" id="UP000007305">
    <property type="component" value="Chromosome 2"/>
</dbReference>
<evidence type="ECO:0000313" key="2">
    <source>
        <dbReference type="EMBL" id="ACN28342.1"/>
    </source>
</evidence>
<feature type="compositionally biased region" description="Gly residues" evidence="1">
    <location>
        <begin position="48"/>
        <end position="81"/>
    </location>
</feature>
<dbReference type="EnsemblPlants" id="Zm00001eb083530_T001">
    <property type="protein sequence ID" value="Zm00001eb083530_P001"/>
    <property type="gene ID" value="Zm00001eb083530"/>
</dbReference>
<name>C0P5S6_MAIZE</name>
<reference evidence="4" key="3">
    <citation type="submission" date="2015-12" db="EMBL/GenBank/DDBJ databases">
        <title>Update maize B73 reference genome by single molecule sequencing technologies.</title>
        <authorList>
            <consortium name="Maize Genome Sequencing Project"/>
            <person name="Ware D."/>
        </authorList>
    </citation>
    <scope>NUCLEOTIDE SEQUENCE [LARGE SCALE GENOMIC DNA]</scope>
    <source>
        <strain evidence="4">cv. B73</strain>
    </source>
</reference>
<reference evidence="2" key="2">
    <citation type="submission" date="2012-06" db="EMBL/GenBank/DDBJ databases">
        <authorList>
            <person name="Yu Y."/>
            <person name="Currie J."/>
            <person name="Lomeli R."/>
            <person name="Angelova A."/>
            <person name="Collura K."/>
            <person name="Wissotski M."/>
            <person name="Campos D."/>
            <person name="Kudrna D."/>
            <person name="Golser W."/>
            <person name="Ashely E."/>
            <person name="Descour A."/>
            <person name="Fernandes J."/>
            <person name="Soderlund C."/>
            <person name="Walbot V."/>
        </authorList>
    </citation>
    <scope>NUCLEOTIDE SEQUENCE</scope>
    <source>
        <strain evidence="2">B73</strain>
    </source>
</reference>
<reference evidence="3" key="4">
    <citation type="submission" date="2019-07" db="EMBL/GenBank/DDBJ databases">
        <authorList>
            <person name="Seetharam A."/>
            <person name="Woodhouse M."/>
            <person name="Cannon E."/>
        </authorList>
    </citation>
    <scope>NUCLEOTIDE SEQUENCE [LARGE SCALE GENOMIC DNA]</scope>
    <source>
        <strain evidence="3">cv. B73</strain>
    </source>
</reference>
<reference evidence="2" key="1">
    <citation type="journal article" date="2009" name="PLoS Genet.">
        <title>Sequencing, mapping, and analysis of 27,455 maize full-length cDNAs.</title>
        <authorList>
            <person name="Soderlund C."/>
            <person name="Descour A."/>
            <person name="Kudrna D."/>
            <person name="Bomhoff M."/>
            <person name="Boyd L."/>
            <person name="Currie J."/>
            <person name="Angelova A."/>
            <person name="Collura K."/>
            <person name="Wissotski M."/>
            <person name="Ashley E."/>
            <person name="Morrow D."/>
            <person name="Fernandes J."/>
            <person name="Walbot V."/>
            <person name="Yu Y."/>
        </authorList>
    </citation>
    <scope>NUCLEOTIDE SEQUENCE</scope>
    <source>
        <strain evidence="2">B73</strain>
    </source>
</reference>
<dbReference type="EMBL" id="BT063645">
    <property type="protein sequence ID" value="ACN28342.1"/>
    <property type="molecule type" value="mRNA"/>
</dbReference>
<feature type="region of interest" description="Disordered" evidence="1">
    <location>
        <begin position="43"/>
        <end position="85"/>
    </location>
</feature>
<accession>C0P5S6</accession>
<evidence type="ECO:0000313" key="3">
    <source>
        <dbReference type="EnsemblPlants" id="Zm00001eb083530_P001"/>
    </source>
</evidence>